<comment type="caution">
    <text evidence="2">The sequence shown here is derived from an EMBL/GenBank/DDBJ whole genome shotgun (WGS) entry which is preliminary data.</text>
</comment>
<keyword evidence="1" id="KW-0812">Transmembrane</keyword>
<keyword evidence="1" id="KW-0472">Membrane</keyword>
<keyword evidence="3" id="KW-1185">Reference proteome</keyword>
<keyword evidence="1" id="KW-1133">Transmembrane helix</keyword>
<name>A0ABW3TSU6_9BACL</name>
<evidence type="ECO:0000256" key="1">
    <source>
        <dbReference type="SAM" id="Phobius"/>
    </source>
</evidence>
<accession>A0ABW3TSU6</accession>
<feature type="transmembrane region" description="Helical" evidence="1">
    <location>
        <begin position="71"/>
        <end position="99"/>
    </location>
</feature>
<dbReference type="EMBL" id="JBHTLT010000010">
    <property type="protein sequence ID" value="MFD1203831.1"/>
    <property type="molecule type" value="Genomic_DNA"/>
</dbReference>
<organism evidence="2 3">
    <name type="scientific">Sporosarcina contaminans</name>
    <dbReference type="NCBI Taxonomy" id="633403"/>
    <lineage>
        <taxon>Bacteria</taxon>
        <taxon>Bacillati</taxon>
        <taxon>Bacillota</taxon>
        <taxon>Bacilli</taxon>
        <taxon>Bacillales</taxon>
        <taxon>Caryophanaceae</taxon>
        <taxon>Sporosarcina</taxon>
    </lineage>
</organism>
<gene>
    <name evidence="2" type="ORF">ACFQ38_01620</name>
</gene>
<sequence length="228" mass="25883">MFFDYKFWHFLTRPHDLGVNLQSSSMRKLNSRIGIVFLLGAVLFVIRNIWGMNTEGITSVLATMTDTNYTIARYASLAGSVIWSVLYMAFHIFGIALVISQITKIPYQHVVPLQIGITGILLMEKALLFLVFYLKGATVPLSFLSFGPLAVTIMENWYIILFLNQLTVTTALIITLQYRFIRAFKKEGKWREQLWMLIGLHVAMALITASIAFIPFDRLLNSLFGGGF</sequence>
<feature type="transmembrane region" description="Helical" evidence="1">
    <location>
        <begin position="33"/>
        <end position="51"/>
    </location>
</feature>
<feature type="transmembrane region" description="Helical" evidence="1">
    <location>
        <begin position="157"/>
        <end position="181"/>
    </location>
</feature>
<feature type="transmembrane region" description="Helical" evidence="1">
    <location>
        <begin position="193"/>
        <end position="214"/>
    </location>
</feature>
<dbReference type="Proteomes" id="UP001597231">
    <property type="component" value="Unassembled WGS sequence"/>
</dbReference>
<protein>
    <recommendedName>
        <fullName evidence="4">Yip1 domain-containing protein</fullName>
    </recommendedName>
</protein>
<evidence type="ECO:0008006" key="4">
    <source>
        <dbReference type="Google" id="ProtNLM"/>
    </source>
</evidence>
<proteinExistence type="predicted"/>
<evidence type="ECO:0000313" key="2">
    <source>
        <dbReference type="EMBL" id="MFD1203831.1"/>
    </source>
</evidence>
<dbReference type="RefSeq" id="WP_336822780.1">
    <property type="nucleotide sequence ID" value="NZ_JBHTLT010000010.1"/>
</dbReference>
<reference evidence="3" key="1">
    <citation type="journal article" date="2019" name="Int. J. Syst. Evol. Microbiol.">
        <title>The Global Catalogue of Microorganisms (GCM) 10K type strain sequencing project: providing services to taxonomists for standard genome sequencing and annotation.</title>
        <authorList>
            <consortium name="The Broad Institute Genomics Platform"/>
            <consortium name="The Broad Institute Genome Sequencing Center for Infectious Disease"/>
            <person name="Wu L."/>
            <person name="Ma J."/>
        </authorList>
    </citation>
    <scope>NUCLEOTIDE SEQUENCE [LARGE SCALE GENOMIC DNA]</scope>
    <source>
        <strain evidence="3">CCUG 53915</strain>
    </source>
</reference>
<evidence type="ECO:0000313" key="3">
    <source>
        <dbReference type="Proteomes" id="UP001597231"/>
    </source>
</evidence>